<proteinExistence type="predicted"/>
<dbReference type="SMART" id="SM00332">
    <property type="entry name" value="PP2Cc"/>
    <property type="match status" value="1"/>
</dbReference>
<dbReference type="Gene3D" id="3.60.40.10">
    <property type="entry name" value="PPM-type phosphatase domain"/>
    <property type="match status" value="1"/>
</dbReference>
<dbReference type="AlphaFoldDB" id="A0A8J3IND0"/>
<keyword evidence="3" id="KW-1185">Reference proteome</keyword>
<dbReference type="GO" id="GO:0004722">
    <property type="term" value="F:protein serine/threonine phosphatase activity"/>
    <property type="evidence" value="ECO:0007669"/>
    <property type="project" value="InterPro"/>
</dbReference>
<dbReference type="PANTHER" id="PTHR47992">
    <property type="entry name" value="PROTEIN PHOSPHATASE"/>
    <property type="match status" value="1"/>
</dbReference>
<dbReference type="SUPFAM" id="SSF81606">
    <property type="entry name" value="PP2C-like"/>
    <property type="match status" value="1"/>
</dbReference>
<dbReference type="EMBL" id="BNJK01000001">
    <property type="protein sequence ID" value="GHO93481.1"/>
    <property type="molecule type" value="Genomic_DNA"/>
</dbReference>
<dbReference type="Proteomes" id="UP000597444">
    <property type="component" value="Unassembled WGS sequence"/>
</dbReference>
<dbReference type="InterPro" id="IPR001932">
    <property type="entry name" value="PPM-type_phosphatase-like_dom"/>
</dbReference>
<gene>
    <name evidence="2" type="ORF">KSF_035290</name>
</gene>
<organism evidence="2 3">
    <name type="scientific">Reticulibacter mediterranei</name>
    <dbReference type="NCBI Taxonomy" id="2778369"/>
    <lineage>
        <taxon>Bacteria</taxon>
        <taxon>Bacillati</taxon>
        <taxon>Chloroflexota</taxon>
        <taxon>Ktedonobacteria</taxon>
        <taxon>Ktedonobacterales</taxon>
        <taxon>Reticulibacteraceae</taxon>
        <taxon>Reticulibacter</taxon>
    </lineage>
</organism>
<dbReference type="InterPro" id="IPR036457">
    <property type="entry name" value="PPM-type-like_dom_sf"/>
</dbReference>
<feature type="domain" description="PPM-type phosphatase" evidence="1">
    <location>
        <begin position="93"/>
        <end position="342"/>
    </location>
</feature>
<dbReference type="PROSITE" id="PS51746">
    <property type="entry name" value="PPM_2"/>
    <property type="match status" value="1"/>
</dbReference>
<reference evidence="2" key="1">
    <citation type="submission" date="2020-10" db="EMBL/GenBank/DDBJ databases">
        <title>Taxonomic study of unclassified bacteria belonging to the class Ktedonobacteria.</title>
        <authorList>
            <person name="Yabe S."/>
            <person name="Wang C.M."/>
            <person name="Zheng Y."/>
            <person name="Sakai Y."/>
            <person name="Cavaletti L."/>
            <person name="Monciardini P."/>
            <person name="Donadio S."/>
        </authorList>
    </citation>
    <scope>NUCLEOTIDE SEQUENCE</scope>
    <source>
        <strain evidence="2">ID150040</strain>
    </source>
</reference>
<dbReference type="SMART" id="SM00331">
    <property type="entry name" value="PP2C_SIG"/>
    <property type="match status" value="1"/>
</dbReference>
<dbReference type="Pfam" id="PF13672">
    <property type="entry name" value="PP2C_2"/>
    <property type="match status" value="1"/>
</dbReference>
<dbReference type="InterPro" id="IPR015655">
    <property type="entry name" value="PP2C"/>
</dbReference>
<dbReference type="RefSeq" id="WP_220204263.1">
    <property type="nucleotide sequence ID" value="NZ_BNJK01000001.1"/>
</dbReference>
<protein>
    <recommendedName>
        <fullName evidence="1">PPM-type phosphatase domain-containing protein</fullName>
    </recommendedName>
</protein>
<comment type="caution">
    <text evidence="2">The sequence shown here is derived from an EMBL/GenBank/DDBJ whole genome shotgun (WGS) entry which is preliminary data.</text>
</comment>
<accession>A0A8J3IND0</accession>
<evidence type="ECO:0000313" key="3">
    <source>
        <dbReference type="Proteomes" id="UP000597444"/>
    </source>
</evidence>
<evidence type="ECO:0000259" key="1">
    <source>
        <dbReference type="PROSITE" id="PS51746"/>
    </source>
</evidence>
<evidence type="ECO:0000313" key="2">
    <source>
        <dbReference type="EMBL" id="GHO93481.1"/>
    </source>
</evidence>
<sequence>MKTASLLVLSESLYRLLLYIYPRKFRRMYSREMTLVFRDCWREAEQQAGTQGIIRFWGFILYELTVTVCIEHYRAALAQLQHVLGVEKEHVMANGLPSLEVFARTDKGIKRPSNEDSMTSVVPQDEQVMTQKGALFVVADGLGGHDAGEIASDLVVRVVSESYYQDTSSDTGAVLVGAMRQANIALSRSIELEGRTAKSMGTTCIAAVVHSPMVYIANVGDSRAYIVREGKARQISLDHSWVAQQVRSGVMTEEEARKHEKSNQIYRCMGERTDVEIDLFTEPVQNGDILVLCTDGLTGVVSDEEIATIVTNNDPQESTARLIACANENGGPDNITAVVAHVSLR</sequence>
<name>A0A8J3IND0_9CHLR</name>
<dbReference type="CDD" id="cd00143">
    <property type="entry name" value="PP2Cc"/>
    <property type="match status" value="1"/>
</dbReference>